<reference evidence="1" key="1">
    <citation type="submission" date="2023-04" db="EMBL/GenBank/DDBJ databases">
        <title>Ambrosiozyma monospora NBRC 10751.</title>
        <authorList>
            <person name="Ichikawa N."/>
            <person name="Sato H."/>
            <person name="Tonouchi N."/>
        </authorList>
    </citation>
    <scope>NUCLEOTIDE SEQUENCE</scope>
    <source>
        <strain evidence="1">NBRC 10751</strain>
    </source>
</reference>
<organism evidence="1 2">
    <name type="scientific">Ambrosiozyma monospora</name>
    <name type="common">Yeast</name>
    <name type="synonym">Endomycopsis monosporus</name>
    <dbReference type="NCBI Taxonomy" id="43982"/>
    <lineage>
        <taxon>Eukaryota</taxon>
        <taxon>Fungi</taxon>
        <taxon>Dikarya</taxon>
        <taxon>Ascomycota</taxon>
        <taxon>Saccharomycotina</taxon>
        <taxon>Pichiomycetes</taxon>
        <taxon>Pichiales</taxon>
        <taxon>Pichiaceae</taxon>
        <taxon>Ambrosiozyma</taxon>
    </lineage>
</organism>
<dbReference type="EMBL" id="BSXS01007811">
    <property type="protein sequence ID" value="GME90380.1"/>
    <property type="molecule type" value="Genomic_DNA"/>
</dbReference>
<name>A0ACB5TL00_AMBMO</name>
<gene>
    <name evidence="1" type="ORF">Amon02_000869300</name>
</gene>
<sequence length="145" mass="16120">MDGGTERLPSPSDVEVETHVVDQSISSVPSDLESLNEYTSFSSVDTVQHVVYSSSINYSSPLPPSKPQVKHVTFEQVDNTDSISCLAPLSSQYSAESDVESVDASKEHNQDRCDDWLMMQVGKNCDTDKFKKRLLQTWNAMAQDL</sequence>
<evidence type="ECO:0000313" key="1">
    <source>
        <dbReference type="EMBL" id="GME90380.1"/>
    </source>
</evidence>
<evidence type="ECO:0000313" key="2">
    <source>
        <dbReference type="Proteomes" id="UP001165064"/>
    </source>
</evidence>
<dbReference type="Proteomes" id="UP001165064">
    <property type="component" value="Unassembled WGS sequence"/>
</dbReference>
<keyword evidence="2" id="KW-1185">Reference proteome</keyword>
<comment type="caution">
    <text evidence="1">The sequence shown here is derived from an EMBL/GenBank/DDBJ whole genome shotgun (WGS) entry which is preliminary data.</text>
</comment>
<protein>
    <submittedName>
        <fullName evidence="1">Unnamed protein product</fullName>
    </submittedName>
</protein>
<proteinExistence type="predicted"/>
<accession>A0ACB5TL00</accession>